<feature type="compositionally biased region" description="Basic and acidic residues" evidence="1">
    <location>
        <begin position="266"/>
        <end position="284"/>
    </location>
</feature>
<evidence type="ECO:0000256" key="1">
    <source>
        <dbReference type="SAM" id="MobiDB-lite"/>
    </source>
</evidence>
<dbReference type="Proteomes" id="UP000094112">
    <property type="component" value="Unassembled WGS sequence"/>
</dbReference>
<proteinExistence type="predicted"/>
<feature type="region of interest" description="Disordered" evidence="1">
    <location>
        <begin position="59"/>
        <end position="82"/>
    </location>
</feature>
<name>A0A1E3NY10_WICAA</name>
<evidence type="ECO:0000313" key="3">
    <source>
        <dbReference type="Proteomes" id="UP000094112"/>
    </source>
</evidence>
<dbReference type="GeneID" id="30203080"/>
<feature type="region of interest" description="Disordered" evidence="1">
    <location>
        <begin position="1"/>
        <end position="23"/>
    </location>
</feature>
<dbReference type="EMBL" id="KV454212">
    <property type="protein sequence ID" value="ODQ57890.1"/>
    <property type="molecule type" value="Genomic_DNA"/>
</dbReference>
<sequence>MPSRSYISPPSSTHSDSNEPQNLVNPIVLPPIRSLFDEGRLPFFVDQVEDLPFGGADDPVAPITTHRHDPGSAFSDSSSDISSIFSQDSAPISPPLTASLHSTASSDHFYFEELPLSPPPPYSELESFNLNHNFTSDDPFNFYLVEEVAYEHAYELAQAAYNSTDLDLDSGVIADDEMTNAGDWDYLMTRQTTAPETSNIMERYYAGVRFLQEHGLQPSEIVSPTTFLYSQNIENQYLSTSIVSSEQPSTPDVSQHPPLDAPSSETHYEDPTFKMDTPIERWIEDASQEDEVTEDNESVKTPVNSPLVDDYVDYDMDEEYFF</sequence>
<feature type="region of interest" description="Disordered" evidence="1">
    <location>
        <begin position="242"/>
        <end position="309"/>
    </location>
</feature>
<organism evidence="2 3">
    <name type="scientific">Wickerhamomyces anomalus (strain ATCC 58044 / CBS 1984 / NCYC 433 / NRRL Y-366-8)</name>
    <name type="common">Yeast</name>
    <name type="synonym">Hansenula anomala</name>
    <dbReference type="NCBI Taxonomy" id="683960"/>
    <lineage>
        <taxon>Eukaryota</taxon>
        <taxon>Fungi</taxon>
        <taxon>Dikarya</taxon>
        <taxon>Ascomycota</taxon>
        <taxon>Saccharomycotina</taxon>
        <taxon>Saccharomycetes</taxon>
        <taxon>Phaffomycetales</taxon>
        <taxon>Wickerhamomycetaceae</taxon>
        <taxon>Wickerhamomyces</taxon>
    </lineage>
</organism>
<gene>
    <name evidence="2" type="ORF">WICANDRAFT_85078</name>
</gene>
<protein>
    <submittedName>
        <fullName evidence="2">Uncharacterized protein</fullName>
    </submittedName>
</protein>
<dbReference type="RefSeq" id="XP_019037097.1">
    <property type="nucleotide sequence ID" value="XM_019185834.1"/>
</dbReference>
<accession>A0A1E3NY10</accession>
<evidence type="ECO:0000313" key="2">
    <source>
        <dbReference type="EMBL" id="ODQ57890.1"/>
    </source>
</evidence>
<keyword evidence="3" id="KW-1185">Reference proteome</keyword>
<feature type="compositionally biased region" description="Low complexity" evidence="1">
    <location>
        <begin position="72"/>
        <end position="82"/>
    </location>
</feature>
<feature type="compositionally biased region" description="Acidic residues" evidence="1">
    <location>
        <begin position="286"/>
        <end position="296"/>
    </location>
</feature>
<feature type="compositionally biased region" description="Polar residues" evidence="1">
    <location>
        <begin position="242"/>
        <end position="253"/>
    </location>
</feature>
<dbReference type="AlphaFoldDB" id="A0A1E3NY10"/>
<reference evidence="2 3" key="1">
    <citation type="journal article" date="2016" name="Proc. Natl. Acad. Sci. U.S.A.">
        <title>Comparative genomics of biotechnologically important yeasts.</title>
        <authorList>
            <person name="Riley R."/>
            <person name="Haridas S."/>
            <person name="Wolfe K.H."/>
            <person name="Lopes M.R."/>
            <person name="Hittinger C.T."/>
            <person name="Goeker M."/>
            <person name="Salamov A.A."/>
            <person name="Wisecaver J.H."/>
            <person name="Long T.M."/>
            <person name="Calvey C.H."/>
            <person name="Aerts A.L."/>
            <person name="Barry K.W."/>
            <person name="Choi C."/>
            <person name="Clum A."/>
            <person name="Coughlan A.Y."/>
            <person name="Deshpande S."/>
            <person name="Douglass A.P."/>
            <person name="Hanson S.J."/>
            <person name="Klenk H.-P."/>
            <person name="LaButti K.M."/>
            <person name="Lapidus A."/>
            <person name="Lindquist E.A."/>
            <person name="Lipzen A.M."/>
            <person name="Meier-Kolthoff J.P."/>
            <person name="Ohm R.A."/>
            <person name="Otillar R.P."/>
            <person name="Pangilinan J.L."/>
            <person name="Peng Y."/>
            <person name="Rokas A."/>
            <person name="Rosa C.A."/>
            <person name="Scheuner C."/>
            <person name="Sibirny A.A."/>
            <person name="Slot J.C."/>
            <person name="Stielow J.B."/>
            <person name="Sun H."/>
            <person name="Kurtzman C.P."/>
            <person name="Blackwell M."/>
            <person name="Grigoriev I.V."/>
            <person name="Jeffries T.W."/>
        </authorList>
    </citation>
    <scope>NUCLEOTIDE SEQUENCE [LARGE SCALE GENOMIC DNA]</scope>
    <source>
        <strain evidence="3">ATCC 58044 / CBS 1984 / NCYC 433 / NRRL Y-366-8</strain>
    </source>
</reference>